<dbReference type="EMBL" id="CP002417">
    <property type="protein sequence ID" value="ADU38165.1"/>
    <property type="molecule type" value="Genomic_DNA"/>
</dbReference>
<dbReference type="Pfam" id="PF01804">
    <property type="entry name" value="Penicil_amidase"/>
    <property type="match status" value="1"/>
</dbReference>
<evidence type="ECO:0000256" key="6">
    <source>
        <dbReference type="SAM" id="SignalP"/>
    </source>
</evidence>
<accession>E6V4Y4</accession>
<comment type="similarity">
    <text evidence="1">Belongs to the peptidase S45 family.</text>
</comment>
<dbReference type="eggNOG" id="COG2366">
    <property type="taxonomic scope" value="Bacteria"/>
</dbReference>
<feature type="binding site" evidence="5">
    <location>
        <position position="381"/>
    </location>
    <ligand>
        <name>Ca(2+)</name>
        <dbReference type="ChEBI" id="CHEBI:29108"/>
    </ligand>
</feature>
<evidence type="ECO:0000256" key="4">
    <source>
        <dbReference type="PIRSR" id="PIRSR001227-1"/>
    </source>
</evidence>
<feature type="binding site" evidence="5">
    <location>
        <position position="384"/>
    </location>
    <ligand>
        <name>Ca(2+)</name>
        <dbReference type="ChEBI" id="CHEBI:29108"/>
    </ligand>
</feature>
<dbReference type="AlphaFoldDB" id="E6V4Y4"/>
<dbReference type="GO" id="GO:0016811">
    <property type="term" value="F:hydrolase activity, acting on carbon-nitrogen (but not peptide) bonds, in linear amides"/>
    <property type="evidence" value="ECO:0007669"/>
    <property type="project" value="InterPro"/>
</dbReference>
<reference evidence="7 8" key="2">
    <citation type="journal article" date="2013" name="Genome Announc.">
        <title>Genome of the Root-Associated Plant Growth-Promoting Bacterium Variovorax paradoxus Strain EPS.</title>
        <authorList>
            <person name="Han J.I."/>
            <person name="Spain J.C."/>
            <person name="Leadbetter J.R."/>
            <person name="Ovchinnikova G."/>
            <person name="Goodwin L.A."/>
            <person name="Han C.S."/>
            <person name="Woyke T."/>
            <person name="Davenport K.W."/>
            <person name="Orwin P.M."/>
        </authorList>
    </citation>
    <scope>NUCLEOTIDE SEQUENCE [LARGE SCALE GENOMIC DNA]</scope>
    <source>
        <strain evidence="7 8">EPS</strain>
    </source>
</reference>
<comment type="cofactor">
    <cofactor evidence="5">
        <name>Ca(2+)</name>
        <dbReference type="ChEBI" id="CHEBI:29108"/>
    </cofactor>
    <text evidence="5">Binds 1 Ca(2+) ion per dimer.</text>
</comment>
<keyword evidence="5" id="KW-0106">Calcium</keyword>
<dbReference type="PANTHER" id="PTHR34218">
    <property type="entry name" value="PEPTIDASE S45 PENICILLIN AMIDASE"/>
    <property type="match status" value="1"/>
</dbReference>
<feature type="active site" description="Nucleophile" evidence="4">
    <location>
        <position position="309"/>
    </location>
</feature>
<dbReference type="Gene3D" id="2.30.120.10">
    <property type="match status" value="1"/>
</dbReference>
<dbReference type="CDD" id="cd03747">
    <property type="entry name" value="Ntn_PGA_like"/>
    <property type="match status" value="1"/>
</dbReference>
<dbReference type="PROSITE" id="PS51257">
    <property type="entry name" value="PROKAR_LIPOPROTEIN"/>
    <property type="match status" value="1"/>
</dbReference>
<dbReference type="OrthoDB" id="9760084at2"/>
<protein>
    <submittedName>
        <fullName evidence="7">Peptidase S45 penicillin amidase</fullName>
    </submittedName>
</protein>
<dbReference type="GO" id="GO:0017000">
    <property type="term" value="P:antibiotic biosynthetic process"/>
    <property type="evidence" value="ECO:0007669"/>
    <property type="project" value="InterPro"/>
</dbReference>
<dbReference type="KEGG" id="vpe:Varpa_3993"/>
<dbReference type="STRING" id="595537.Varpa_3993"/>
<dbReference type="InterPro" id="IPR014395">
    <property type="entry name" value="Pen/GL7ACA/AHL_acylase"/>
</dbReference>
<feature type="signal peptide" evidence="6">
    <location>
        <begin position="1"/>
        <end position="33"/>
    </location>
</feature>
<evidence type="ECO:0000313" key="8">
    <source>
        <dbReference type="Proteomes" id="UP000008917"/>
    </source>
</evidence>
<dbReference type="Gene3D" id="1.10.439.10">
    <property type="entry name" value="Penicillin Amidohydrolase, domain 1"/>
    <property type="match status" value="1"/>
</dbReference>
<dbReference type="SUPFAM" id="SSF56235">
    <property type="entry name" value="N-terminal nucleophile aminohydrolases (Ntn hydrolases)"/>
    <property type="match status" value="1"/>
</dbReference>
<keyword evidence="6" id="KW-0732">Signal</keyword>
<evidence type="ECO:0000313" key="7">
    <source>
        <dbReference type="EMBL" id="ADU38165.1"/>
    </source>
</evidence>
<evidence type="ECO:0000256" key="2">
    <source>
        <dbReference type="ARBA" id="ARBA00022801"/>
    </source>
</evidence>
<proteinExistence type="inferred from homology"/>
<sequence length="848" mass="92683">MKRTSPRLAARRMPNHRLSLIGALAAIALAGCASGPSVSDTPSRPSSSFAVPGLEKPAEVLVDRWGVPHLYAGTLYDAFVAQGFIAARDRLWQMDLWRKRGLGEMAKDFGPAWVESDRAARAVLYRGDMYREWLAYGSDAKRVAEAFTAGVNAYVAQVRAQPALLPTEFALLGYQPAMWSPEDVVRIRHHGLTLNFTSEVDRARAFCAGGPGVKADWLRRELDPPVTPKVPVGFDPCTIPAAELRAAYLRATDSPRFTKENTRVGMNAGAPTAPVALLPGSAESIAAKAEQDEAQQQALQGDPTGAYGSNNWVISPKLTSTGRPILANDPHRSHGAPSLRYMTHLSAPGMDAIGAGEPFLPGLSIGHNGTIAFGLTRFYMDQEDLYVYQLNPKNLNEYRYQGRWEPMTRVTERIAVRGESAPREVVNTFTRHGPVLLSEPGKRRAYALRAAWLEPGMAPYFGSMDYMRARNWDQFRAAMNRWGAPGENQVYADSSGNVGWIPGGLTPIRPNWDGLMPVPGDGRYEWSGFRNGDELPSEFNPARGYVVTANENNIPPDHPAAKKGIGYEWSDAARARRLKELFAAKVAAGSRFTIEDSERMQNDIVATPAQRLLKLLAGLRSDDAQTAAGLRLLQNWDGTMDRDSAAAALYEVWSGKTLRAAVLKAGAGEVGATLAAPGDNTRMVLLLENPFGWVSDAQRDALLLQTLPPAMQELTAKLGPDTTAWKWGTLHRAEFRHPLAGVVDAATRKKLDVGDWPMSGSSFTPMAATYRASDYKLTSGASFRMVLDVGNWDASRVINTPGQSGNPDSPNYRDLAPLWLEGKYVPLVYSRGAVEKETVERIQLTPAK</sequence>
<organism evidence="7 8">
    <name type="scientific">Variovorax paradoxus (strain EPS)</name>
    <dbReference type="NCBI Taxonomy" id="595537"/>
    <lineage>
        <taxon>Bacteria</taxon>
        <taxon>Pseudomonadati</taxon>
        <taxon>Pseudomonadota</taxon>
        <taxon>Betaproteobacteria</taxon>
        <taxon>Burkholderiales</taxon>
        <taxon>Comamonadaceae</taxon>
        <taxon>Variovorax</taxon>
    </lineage>
</organism>
<dbReference type="InterPro" id="IPR043146">
    <property type="entry name" value="Penicillin_amidase_N_B-knob"/>
</dbReference>
<dbReference type="InterPro" id="IPR029055">
    <property type="entry name" value="Ntn_hydrolases_N"/>
</dbReference>
<dbReference type="RefSeq" id="WP_013542382.1">
    <property type="nucleotide sequence ID" value="NC_014931.1"/>
</dbReference>
<feature type="chain" id="PRO_5003213537" evidence="6">
    <location>
        <begin position="34"/>
        <end position="848"/>
    </location>
</feature>
<dbReference type="InterPro" id="IPR043147">
    <property type="entry name" value="Penicillin_amidase_A-knob"/>
</dbReference>
<dbReference type="PIRSF" id="PIRSF001227">
    <property type="entry name" value="Pen_acylase"/>
    <property type="match status" value="1"/>
</dbReference>
<evidence type="ECO:0000256" key="3">
    <source>
        <dbReference type="ARBA" id="ARBA00023145"/>
    </source>
</evidence>
<dbReference type="MEROPS" id="S45.003"/>
<dbReference type="GO" id="GO:0046872">
    <property type="term" value="F:metal ion binding"/>
    <property type="evidence" value="ECO:0007669"/>
    <property type="project" value="UniProtKB-KW"/>
</dbReference>
<keyword evidence="2" id="KW-0378">Hydrolase</keyword>
<evidence type="ECO:0000256" key="5">
    <source>
        <dbReference type="PIRSR" id="PIRSR001227-2"/>
    </source>
</evidence>
<gene>
    <name evidence="7" type="ordered locus">Varpa_3993</name>
</gene>
<dbReference type="Proteomes" id="UP000008917">
    <property type="component" value="Chromosome"/>
</dbReference>
<dbReference type="Gene3D" id="3.60.20.10">
    <property type="entry name" value="Glutamine Phosphoribosylpyrophosphate, subunit 1, domain 1"/>
    <property type="match status" value="1"/>
</dbReference>
<keyword evidence="3" id="KW-0865">Zymogen</keyword>
<dbReference type="PANTHER" id="PTHR34218:SF4">
    <property type="entry name" value="ACYL-HOMOSERINE LACTONE ACYLASE QUIP"/>
    <property type="match status" value="1"/>
</dbReference>
<dbReference type="InterPro" id="IPR002692">
    <property type="entry name" value="S45"/>
</dbReference>
<name>E6V4Y4_VARPE</name>
<dbReference type="Gene3D" id="1.10.1400.10">
    <property type="match status" value="1"/>
</dbReference>
<dbReference type="HOGENOM" id="CLU_011790_0_1_4"/>
<evidence type="ECO:0000256" key="1">
    <source>
        <dbReference type="ARBA" id="ARBA00006586"/>
    </source>
</evidence>
<keyword evidence="5" id="KW-0479">Metal-binding</keyword>
<reference evidence="8" key="1">
    <citation type="submission" date="2010-12" db="EMBL/GenBank/DDBJ databases">
        <title>Complete sequence of Variovorax paradoxus EPS.</title>
        <authorList>
            <consortium name="US DOE Joint Genome Institute"/>
            <person name="Lucas S."/>
            <person name="Copeland A."/>
            <person name="Lapidus A."/>
            <person name="Cheng J.-F."/>
            <person name="Goodwin L."/>
            <person name="Pitluck S."/>
            <person name="Teshima H."/>
            <person name="Detter J.C."/>
            <person name="Han C."/>
            <person name="Tapia R."/>
            <person name="Land M."/>
            <person name="Hauser L."/>
            <person name="Kyrpides N."/>
            <person name="Ivanova N."/>
            <person name="Ovchinnikova G."/>
            <person name="Orwin P."/>
            <person name="Han J.-I.G."/>
            <person name="Woyke T."/>
        </authorList>
    </citation>
    <scope>NUCLEOTIDE SEQUENCE [LARGE SCALE GENOMIC DNA]</scope>
    <source>
        <strain evidence="8">EPS</strain>
    </source>
</reference>
<dbReference type="InterPro" id="IPR023343">
    <property type="entry name" value="Penicillin_amidase_dom1"/>
</dbReference>